<dbReference type="HOGENOM" id="CLU_182705_1_0_2"/>
<dbReference type="EMBL" id="CP002408">
    <property type="protein sequence ID" value="AFU60243.1"/>
    <property type="molecule type" value="Genomic_DNA"/>
</dbReference>
<protein>
    <submittedName>
        <fullName evidence="1">Uncharacterized protein</fullName>
    </submittedName>
</protein>
<keyword evidence="2" id="KW-1185">Reference proteome</keyword>
<dbReference type="KEGG" id="nga:Ngar_c33280"/>
<sequence>MVCRNICEKYRATKNKGSSPYAQGYKRCQVCDLFIKWSGTRCPCCQRTLRTKPHNKEAWYDE</sequence>
<gene>
    <name evidence="1" type="ordered locus">Ngar_c33280</name>
</gene>
<proteinExistence type="predicted"/>
<dbReference type="Proteomes" id="UP000008037">
    <property type="component" value="Chromosome"/>
</dbReference>
<reference evidence="1 2" key="1">
    <citation type="journal article" date="2012" name="Environ. Microbiol.">
        <title>The genome of the ammonia-oxidizing Candidatus Nitrososphaera gargensis: insights into metabolic versatility and environmental adaptations.</title>
        <authorList>
            <person name="Spang A."/>
            <person name="Poehlein A."/>
            <person name="Offre P."/>
            <person name="Zumbragel S."/>
            <person name="Haider S."/>
            <person name="Rychlik N."/>
            <person name="Nowka B."/>
            <person name="Schmeisser C."/>
            <person name="Lebedeva E.V."/>
            <person name="Rattei T."/>
            <person name="Bohm C."/>
            <person name="Schmid M."/>
            <person name="Galushko A."/>
            <person name="Hatzenpichler R."/>
            <person name="Weinmaier T."/>
            <person name="Daniel R."/>
            <person name="Schleper C."/>
            <person name="Spieck E."/>
            <person name="Streit W."/>
            <person name="Wagner M."/>
        </authorList>
    </citation>
    <scope>NUCLEOTIDE SEQUENCE [LARGE SCALE GENOMIC DNA]</scope>
    <source>
        <strain evidence="2">Ga9.2</strain>
    </source>
</reference>
<organism evidence="1 2">
    <name type="scientific">Nitrososphaera gargensis (strain Ga9.2)</name>
    <dbReference type="NCBI Taxonomy" id="1237085"/>
    <lineage>
        <taxon>Archaea</taxon>
        <taxon>Nitrososphaerota</taxon>
        <taxon>Nitrososphaeria</taxon>
        <taxon>Nitrososphaerales</taxon>
        <taxon>Nitrososphaeraceae</taxon>
        <taxon>Nitrososphaera</taxon>
    </lineage>
</organism>
<dbReference type="STRING" id="1237085.Ngar_c33280"/>
<dbReference type="InParanoid" id="K0IL90"/>
<dbReference type="BioCyc" id="CNIT1237085:G1324-3328-MONOMER"/>
<evidence type="ECO:0000313" key="1">
    <source>
        <dbReference type="EMBL" id="AFU60243.1"/>
    </source>
</evidence>
<evidence type="ECO:0000313" key="2">
    <source>
        <dbReference type="Proteomes" id="UP000008037"/>
    </source>
</evidence>
<dbReference type="AlphaFoldDB" id="K0IL90"/>
<accession>K0IL90</accession>
<name>K0IL90_NITGG</name>